<dbReference type="EMBL" id="BDGG01000014">
    <property type="protein sequence ID" value="GAV06936.1"/>
    <property type="molecule type" value="Genomic_DNA"/>
</dbReference>
<proteinExistence type="predicted"/>
<reference evidence="1 2" key="1">
    <citation type="journal article" date="2016" name="Nat. Commun.">
        <title>Extremotolerant tardigrade genome and improved radiotolerance of human cultured cells by tardigrade-unique protein.</title>
        <authorList>
            <person name="Hashimoto T."/>
            <person name="Horikawa D.D."/>
            <person name="Saito Y."/>
            <person name="Kuwahara H."/>
            <person name="Kozuka-Hata H."/>
            <person name="Shin-I T."/>
            <person name="Minakuchi Y."/>
            <person name="Ohishi K."/>
            <person name="Motoyama A."/>
            <person name="Aizu T."/>
            <person name="Enomoto A."/>
            <person name="Kondo K."/>
            <person name="Tanaka S."/>
            <person name="Hara Y."/>
            <person name="Koshikawa S."/>
            <person name="Sagara H."/>
            <person name="Miura T."/>
            <person name="Yokobori S."/>
            <person name="Miyagawa K."/>
            <person name="Suzuki Y."/>
            <person name="Kubo T."/>
            <person name="Oyama M."/>
            <person name="Kohara Y."/>
            <person name="Fujiyama A."/>
            <person name="Arakawa K."/>
            <person name="Katayama T."/>
            <person name="Toyoda A."/>
            <person name="Kunieda T."/>
        </authorList>
    </citation>
    <scope>NUCLEOTIDE SEQUENCE [LARGE SCALE GENOMIC DNA]</scope>
    <source>
        <strain evidence="1 2">YOKOZUNA-1</strain>
    </source>
</reference>
<comment type="caution">
    <text evidence="1">The sequence shown here is derived from an EMBL/GenBank/DDBJ whole genome shotgun (WGS) entry which is preliminary data.</text>
</comment>
<organism evidence="1 2">
    <name type="scientific">Ramazzottius varieornatus</name>
    <name type="common">Water bear</name>
    <name type="synonym">Tardigrade</name>
    <dbReference type="NCBI Taxonomy" id="947166"/>
    <lineage>
        <taxon>Eukaryota</taxon>
        <taxon>Metazoa</taxon>
        <taxon>Ecdysozoa</taxon>
        <taxon>Tardigrada</taxon>
        <taxon>Eutardigrada</taxon>
        <taxon>Parachela</taxon>
        <taxon>Hypsibioidea</taxon>
        <taxon>Ramazzottiidae</taxon>
        <taxon>Ramazzottius</taxon>
    </lineage>
</organism>
<name>A0A1D1W0Z1_RAMVA</name>
<sequence>MASIHSVQALVLPIYPESDLDSVVNGGLDHWPLLTSAELPVPDTLVKSFVGKTSEKVGAAAEDAEERKIQKYQGIAS</sequence>
<evidence type="ECO:0000313" key="2">
    <source>
        <dbReference type="Proteomes" id="UP000186922"/>
    </source>
</evidence>
<evidence type="ECO:0000313" key="1">
    <source>
        <dbReference type="EMBL" id="GAV06936.1"/>
    </source>
</evidence>
<gene>
    <name evidence="1" type="primary">RvY_16844-1</name>
    <name evidence="1" type="synonym">RvY_16844.1</name>
    <name evidence="1" type="ORF">RvY_16844</name>
</gene>
<dbReference type="AlphaFoldDB" id="A0A1D1W0Z1"/>
<keyword evidence="2" id="KW-1185">Reference proteome</keyword>
<protein>
    <submittedName>
        <fullName evidence="1">Uncharacterized protein</fullName>
    </submittedName>
</protein>
<dbReference type="Proteomes" id="UP000186922">
    <property type="component" value="Unassembled WGS sequence"/>
</dbReference>
<accession>A0A1D1W0Z1</accession>